<sequence length="299" mass="32824">MKFLTFILLLMGTSIVAQDFTPLYVGEIPNYIQGPDSSKYVVTNGILRISKVSIPKYKFFKAAKAKENAPCVIICPGGGYTILAASHEGADVALKFNELGIHVLLLHYRLPDVKSQKNKSIAPIQDAQQAIRIARKNANAWGIDVNKIGIMGFSAGGHLASTASTHFETDFTEFGDGISLRPDFQILLYPVITMKEFGHQGSKNNLIGAKAKIDSVDLFSNELHVTSTTPKAFIVHASDDGAVPLKNTLVYADALAYHQVPLGMYIYPNGGHGFGLNNKTSQEQWFDRLVIWLKDQKIL</sequence>
<dbReference type="Pfam" id="PF20434">
    <property type="entry name" value="BD-FAE"/>
    <property type="match status" value="1"/>
</dbReference>
<accession>A0A437PX36</accession>
<proteinExistence type="predicted"/>
<keyword evidence="1 4" id="KW-0378">Hydrolase</keyword>
<evidence type="ECO:0000313" key="5">
    <source>
        <dbReference type="Proteomes" id="UP000282832"/>
    </source>
</evidence>
<evidence type="ECO:0000256" key="1">
    <source>
        <dbReference type="ARBA" id="ARBA00022801"/>
    </source>
</evidence>
<dbReference type="AlphaFoldDB" id="A0A437PX36"/>
<organism evidence="4 5">
    <name type="scientific">Sandaracinomonas limnophila</name>
    <dbReference type="NCBI Taxonomy" id="1862386"/>
    <lineage>
        <taxon>Bacteria</taxon>
        <taxon>Pseudomonadati</taxon>
        <taxon>Bacteroidota</taxon>
        <taxon>Cytophagia</taxon>
        <taxon>Cytophagales</taxon>
        <taxon>Flectobacillaceae</taxon>
        <taxon>Sandaracinomonas</taxon>
    </lineage>
</organism>
<evidence type="ECO:0000313" key="4">
    <source>
        <dbReference type="EMBL" id="RVU26778.1"/>
    </source>
</evidence>
<dbReference type="OrthoDB" id="9794725at2"/>
<keyword evidence="5" id="KW-1185">Reference proteome</keyword>
<evidence type="ECO:0000259" key="3">
    <source>
        <dbReference type="Pfam" id="PF20434"/>
    </source>
</evidence>
<dbReference type="InterPro" id="IPR029058">
    <property type="entry name" value="AB_hydrolase_fold"/>
</dbReference>
<gene>
    <name evidence="4" type="ORF">EOJ36_01920</name>
</gene>
<feature type="chain" id="PRO_5019551560" evidence="2">
    <location>
        <begin position="20"/>
        <end position="299"/>
    </location>
</feature>
<keyword evidence="2" id="KW-0732">Signal</keyword>
<dbReference type="GO" id="GO:0016787">
    <property type="term" value="F:hydrolase activity"/>
    <property type="evidence" value="ECO:0007669"/>
    <property type="project" value="UniProtKB-KW"/>
</dbReference>
<protein>
    <submittedName>
        <fullName evidence="4">Alpha/beta hydrolase</fullName>
    </submittedName>
</protein>
<dbReference type="SUPFAM" id="SSF53474">
    <property type="entry name" value="alpha/beta-Hydrolases"/>
    <property type="match status" value="1"/>
</dbReference>
<dbReference type="Proteomes" id="UP000282832">
    <property type="component" value="Unassembled WGS sequence"/>
</dbReference>
<dbReference type="InterPro" id="IPR049492">
    <property type="entry name" value="BD-FAE-like_dom"/>
</dbReference>
<dbReference type="InterPro" id="IPR050300">
    <property type="entry name" value="GDXG_lipolytic_enzyme"/>
</dbReference>
<feature type="domain" description="BD-FAE-like" evidence="3">
    <location>
        <begin position="61"/>
        <end position="250"/>
    </location>
</feature>
<feature type="signal peptide" evidence="2">
    <location>
        <begin position="1"/>
        <end position="19"/>
    </location>
</feature>
<dbReference type="PANTHER" id="PTHR48081">
    <property type="entry name" value="AB HYDROLASE SUPERFAMILY PROTEIN C4A8.06C"/>
    <property type="match status" value="1"/>
</dbReference>
<dbReference type="PANTHER" id="PTHR48081:SF6">
    <property type="entry name" value="PEPTIDASE S9 PROLYL OLIGOPEPTIDASE CATALYTIC DOMAIN-CONTAINING PROTEIN"/>
    <property type="match status" value="1"/>
</dbReference>
<evidence type="ECO:0000256" key="2">
    <source>
        <dbReference type="SAM" id="SignalP"/>
    </source>
</evidence>
<reference evidence="4 5" key="1">
    <citation type="submission" date="2019-01" db="EMBL/GenBank/DDBJ databases">
        <authorList>
            <person name="Chen W.-M."/>
        </authorList>
    </citation>
    <scope>NUCLEOTIDE SEQUENCE [LARGE SCALE GENOMIC DNA]</scope>
    <source>
        <strain evidence="4 5">FSY-15</strain>
    </source>
</reference>
<comment type="caution">
    <text evidence="4">The sequence shown here is derived from an EMBL/GenBank/DDBJ whole genome shotgun (WGS) entry which is preliminary data.</text>
</comment>
<dbReference type="Gene3D" id="3.40.50.1820">
    <property type="entry name" value="alpha/beta hydrolase"/>
    <property type="match status" value="1"/>
</dbReference>
<name>A0A437PX36_9BACT</name>
<dbReference type="RefSeq" id="WP_127802329.1">
    <property type="nucleotide sequence ID" value="NZ_SACY01000001.1"/>
</dbReference>
<dbReference type="EMBL" id="SACY01000001">
    <property type="protein sequence ID" value="RVU26778.1"/>
    <property type="molecule type" value="Genomic_DNA"/>
</dbReference>